<feature type="transmembrane region" description="Helical" evidence="7">
    <location>
        <begin position="174"/>
        <end position="193"/>
    </location>
</feature>
<evidence type="ECO:0000256" key="4">
    <source>
        <dbReference type="ARBA" id="ARBA00022989"/>
    </source>
</evidence>
<dbReference type="AlphaFoldDB" id="D8PS82"/>
<dbReference type="SUPFAM" id="SSF103473">
    <property type="entry name" value="MFS general substrate transporter"/>
    <property type="match status" value="1"/>
</dbReference>
<evidence type="ECO:0000256" key="5">
    <source>
        <dbReference type="ARBA" id="ARBA00023136"/>
    </source>
</evidence>
<dbReference type="InterPro" id="IPR011701">
    <property type="entry name" value="MFS"/>
</dbReference>
<dbReference type="Proteomes" id="UP000007431">
    <property type="component" value="Unassembled WGS sequence"/>
</dbReference>
<dbReference type="PRINTS" id="PR01035">
    <property type="entry name" value="TCRTETA"/>
</dbReference>
<dbReference type="GO" id="GO:0015137">
    <property type="term" value="F:citrate transmembrane transporter activity"/>
    <property type="evidence" value="ECO:0007669"/>
    <property type="project" value="UniProtKB-ARBA"/>
</dbReference>
<reference evidence="9 10" key="1">
    <citation type="journal article" date="2010" name="Nat. Biotechnol.">
        <title>Genome sequence of the model mushroom Schizophyllum commune.</title>
        <authorList>
            <person name="Ohm R.A."/>
            <person name="de Jong J.F."/>
            <person name="Lugones L.G."/>
            <person name="Aerts A."/>
            <person name="Kothe E."/>
            <person name="Stajich J.E."/>
            <person name="de Vries R.P."/>
            <person name="Record E."/>
            <person name="Levasseur A."/>
            <person name="Baker S.E."/>
            <person name="Bartholomew K.A."/>
            <person name="Coutinho P.M."/>
            <person name="Erdmann S."/>
            <person name="Fowler T.J."/>
            <person name="Gathman A.C."/>
            <person name="Lombard V."/>
            <person name="Henrissat B."/>
            <person name="Knabe N."/>
            <person name="Kuees U."/>
            <person name="Lilly W.W."/>
            <person name="Lindquist E."/>
            <person name="Lucas S."/>
            <person name="Magnuson J.K."/>
            <person name="Piumi F."/>
            <person name="Raudaskoski M."/>
            <person name="Salamov A."/>
            <person name="Schmutz J."/>
            <person name="Schwarze F.W.M.R."/>
            <person name="vanKuyk P.A."/>
            <person name="Horton J.S."/>
            <person name="Grigoriev I.V."/>
            <person name="Woesten H.A.B."/>
        </authorList>
    </citation>
    <scope>NUCLEOTIDE SEQUENCE [LARGE SCALE GENOMIC DNA]</scope>
    <source>
        <strain evidence="10">H4-8 / FGSC 9210</strain>
    </source>
</reference>
<organism evidence="10">
    <name type="scientific">Schizophyllum commune (strain H4-8 / FGSC 9210)</name>
    <name type="common">Split gill fungus</name>
    <dbReference type="NCBI Taxonomy" id="578458"/>
    <lineage>
        <taxon>Eukaryota</taxon>
        <taxon>Fungi</taxon>
        <taxon>Dikarya</taxon>
        <taxon>Basidiomycota</taxon>
        <taxon>Agaricomycotina</taxon>
        <taxon>Agaricomycetes</taxon>
        <taxon>Agaricomycetidae</taxon>
        <taxon>Agaricales</taxon>
        <taxon>Schizophyllaceae</taxon>
        <taxon>Schizophyllum</taxon>
    </lineage>
</organism>
<feature type="transmembrane region" description="Helical" evidence="7">
    <location>
        <begin position="334"/>
        <end position="353"/>
    </location>
</feature>
<keyword evidence="4 7" id="KW-1133">Transmembrane helix</keyword>
<dbReference type="GO" id="GO:0140115">
    <property type="term" value="P:export across plasma membrane"/>
    <property type="evidence" value="ECO:0007669"/>
    <property type="project" value="UniProtKB-ARBA"/>
</dbReference>
<dbReference type="EMBL" id="GL377302">
    <property type="protein sequence ID" value="EFJ03896.1"/>
    <property type="molecule type" value="Genomic_DNA"/>
</dbReference>
<dbReference type="HOGENOM" id="CLU_008455_8_4_1"/>
<name>D8PS82_SCHCM</name>
<dbReference type="PANTHER" id="PTHR23502:SF51">
    <property type="entry name" value="QUINIDINE RESISTANCE PROTEIN 1-RELATED"/>
    <property type="match status" value="1"/>
</dbReference>
<evidence type="ECO:0000259" key="8">
    <source>
        <dbReference type="PROSITE" id="PS50850"/>
    </source>
</evidence>
<evidence type="ECO:0000256" key="1">
    <source>
        <dbReference type="ARBA" id="ARBA00004141"/>
    </source>
</evidence>
<protein>
    <recommendedName>
        <fullName evidence="8">Major facilitator superfamily (MFS) profile domain-containing protein</fullName>
    </recommendedName>
</protein>
<evidence type="ECO:0000256" key="2">
    <source>
        <dbReference type="ARBA" id="ARBA00022448"/>
    </source>
</evidence>
<dbReference type="eggNOG" id="KOG0255">
    <property type="taxonomic scope" value="Eukaryota"/>
</dbReference>
<evidence type="ECO:0000313" key="10">
    <source>
        <dbReference type="Proteomes" id="UP000007431"/>
    </source>
</evidence>
<feature type="transmembrane region" description="Helical" evidence="7">
    <location>
        <begin position="424"/>
        <end position="446"/>
    </location>
</feature>
<dbReference type="InterPro" id="IPR036259">
    <property type="entry name" value="MFS_trans_sf"/>
</dbReference>
<evidence type="ECO:0000256" key="7">
    <source>
        <dbReference type="SAM" id="Phobius"/>
    </source>
</evidence>
<keyword evidence="6" id="KW-0325">Glycoprotein</keyword>
<sequence>MKEEPFSIYTKHEKWIIVALISMGATFSPLSANLYLPAIPTIADAFGKSIELINLTVTIYMVLQGVSPTFWGTLADRYGRRLSFIACLTLLALSCVGLALTPTSAYWLLMLLRCVQAAGSASTVALAAGVIVDIAEPAERGTFFALCNLGPQVGPALGPIMGGALTEGLGWRSMFWFLCICSGVCAVVLALFLPETLRFIVDNGRYLPHPRSRPIIPLLGRKYPKLPPRDLSTVPFQNPLLILTNPDILALLFAYATVYALFYAVTTSISVLFDEAYPFLTETTIGCVFLTIGSGMIVMTLIFGRILDADYRRWQKKVLGDAAKIPIERARMRLISFAFPTYIALCIGFGWCLEARVNIAGPLIFLFFIGAFVIMIMNMVQTLLADLMPRNGAAMTACNNLLRCVIAAALVSVIQLLLNALGPGWTYVLLGGVCTVLFIPCIWYILRTGPRWREKRRNALAQQQGAH</sequence>
<comment type="subcellular location">
    <subcellularLocation>
        <location evidence="1">Membrane</location>
        <topology evidence="1">Multi-pass membrane protein</topology>
    </subcellularLocation>
</comment>
<dbReference type="GO" id="GO:0005886">
    <property type="term" value="C:plasma membrane"/>
    <property type="evidence" value="ECO:0007669"/>
    <property type="project" value="TreeGrafter"/>
</dbReference>
<dbReference type="FunFam" id="1.20.1720.10:FF:000009">
    <property type="entry name" value="MFS multidrug transporter"/>
    <property type="match status" value="1"/>
</dbReference>
<proteinExistence type="predicted"/>
<evidence type="ECO:0000256" key="6">
    <source>
        <dbReference type="ARBA" id="ARBA00023180"/>
    </source>
</evidence>
<dbReference type="InterPro" id="IPR001958">
    <property type="entry name" value="Tet-R_TetA/multi-R_MdtG-like"/>
</dbReference>
<feature type="transmembrane region" description="Helical" evidence="7">
    <location>
        <begin position="248"/>
        <end position="271"/>
    </location>
</feature>
<dbReference type="FunFam" id="1.20.1250.20:FF:000172">
    <property type="entry name" value="MFS multidrug resistance transporter"/>
    <property type="match status" value="1"/>
</dbReference>
<dbReference type="InterPro" id="IPR020846">
    <property type="entry name" value="MFS_dom"/>
</dbReference>
<keyword evidence="3 7" id="KW-0812">Transmembrane</keyword>
<feature type="transmembrane region" description="Helical" evidence="7">
    <location>
        <begin position="359"/>
        <end position="380"/>
    </location>
</feature>
<feature type="transmembrane region" description="Helical" evidence="7">
    <location>
        <begin position="283"/>
        <end position="307"/>
    </location>
</feature>
<dbReference type="PANTHER" id="PTHR23502">
    <property type="entry name" value="MAJOR FACILITATOR SUPERFAMILY"/>
    <property type="match status" value="1"/>
</dbReference>
<dbReference type="OMA" id="WNIGPMV"/>
<dbReference type="VEuPathDB" id="FungiDB:SCHCODRAFT_01186057"/>
<feature type="transmembrane region" description="Helical" evidence="7">
    <location>
        <begin position="52"/>
        <end position="75"/>
    </location>
</feature>
<gene>
    <name evidence="9" type="ORF">SCHCODRAFT_48482</name>
</gene>
<feature type="domain" description="Major facilitator superfamily (MFS) profile" evidence="8">
    <location>
        <begin position="17"/>
        <end position="449"/>
    </location>
</feature>
<feature type="transmembrane region" description="Helical" evidence="7">
    <location>
        <begin position="15"/>
        <end position="32"/>
    </location>
</feature>
<evidence type="ECO:0000313" key="9">
    <source>
        <dbReference type="EMBL" id="EFJ03896.1"/>
    </source>
</evidence>
<feature type="transmembrane region" description="Helical" evidence="7">
    <location>
        <begin position="82"/>
        <end position="100"/>
    </location>
</feature>
<dbReference type="Gene3D" id="1.20.1250.20">
    <property type="entry name" value="MFS general substrate transporter like domains"/>
    <property type="match status" value="1"/>
</dbReference>
<keyword evidence="2" id="KW-0813">Transport</keyword>
<feature type="transmembrane region" description="Helical" evidence="7">
    <location>
        <begin position="401"/>
        <end position="418"/>
    </location>
</feature>
<evidence type="ECO:0000256" key="3">
    <source>
        <dbReference type="ARBA" id="ARBA00022692"/>
    </source>
</evidence>
<dbReference type="Pfam" id="PF07690">
    <property type="entry name" value="MFS_1"/>
    <property type="match status" value="1"/>
</dbReference>
<dbReference type="PROSITE" id="PS50850">
    <property type="entry name" value="MFS"/>
    <property type="match status" value="1"/>
</dbReference>
<keyword evidence="10" id="KW-1185">Reference proteome</keyword>
<keyword evidence="5 7" id="KW-0472">Membrane</keyword>
<dbReference type="InParanoid" id="D8PS82"/>
<accession>D8PS82</accession>